<name>A0ABW2NWA1_9ACTN</name>
<evidence type="ECO:0000313" key="1">
    <source>
        <dbReference type="EMBL" id="MFC7380823.1"/>
    </source>
</evidence>
<evidence type="ECO:0000313" key="2">
    <source>
        <dbReference type="Proteomes" id="UP001596496"/>
    </source>
</evidence>
<organism evidence="1 2">
    <name type="scientific">Sphaerisporangium rhizosphaerae</name>
    <dbReference type="NCBI Taxonomy" id="2269375"/>
    <lineage>
        <taxon>Bacteria</taxon>
        <taxon>Bacillati</taxon>
        <taxon>Actinomycetota</taxon>
        <taxon>Actinomycetes</taxon>
        <taxon>Streptosporangiales</taxon>
        <taxon>Streptosporangiaceae</taxon>
        <taxon>Sphaerisporangium</taxon>
    </lineage>
</organism>
<sequence length="200" mass="22085">MSPLRARTLTEAHLYITLTASRDDPGRAAEPERDYEAHTTLTEGRDGWTLRFDGQALGLALGVEVVVPYEAEAEARRDRLRFGSGRSELIDAGQWRVLGAAYARRAMREDLLFAASPDDPERFQGVVRAWEWARDATAEAARFLPPGAAAVPASAFWTGHGAAIHREAPQRFTRASLEDDIAAYQETLDDFIVTNTGRDA</sequence>
<protein>
    <submittedName>
        <fullName evidence="1">Uncharacterized protein</fullName>
    </submittedName>
</protein>
<comment type="caution">
    <text evidence="1">The sequence shown here is derived from an EMBL/GenBank/DDBJ whole genome shotgun (WGS) entry which is preliminary data.</text>
</comment>
<dbReference type="RefSeq" id="WP_380823823.1">
    <property type="nucleotide sequence ID" value="NZ_JBHTCG010000001.1"/>
</dbReference>
<accession>A0ABW2NWA1</accession>
<dbReference type="Proteomes" id="UP001596496">
    <property type="component" value="Unassembled WGS sequence"/>
</dbReference>
<gene>
    <name evidence="1" type="ORF">ACFQSB_01315</name>
</gene>
<dbReference type="EMBL" id="JBHTCG010000001">
    <property type="protein sequence ID" value="MFC7380823.1"/>
    <property type="molecule type" value="Genomic_DNA"/>
</dbReference>
<reference evidence="2" key="1">
    <citation type="journal article" date="2019" name="Int. J. Syst. Evol. Microbiol.">
        <title>The Global Catalogue of Microorganisms (GCM) 10K type strain sequencing project: providing services to taxonomists for standard genome sequencing and annotation.</title>
        <authorList>
            <consortium name="The Broad Institute Genomics Platform"/>
            <consortium name="The Broad Institute Genome Sequencing Center for Infectious Disease"/>
            <person name="Wu L."/>
            <person name="Ma J."/>
        </authorList>
    </citation>
    <scope>NUCLEOTIDE SEQUENCE [LARGE SCALE GENOMIC DNA]</scope>
    <source>
        <strain evidence="2">CECT 7649</strain>
    </source>
</reference>
<proteinExistence type="predicted"/>
<keyword evidence="2" id="KW-1185">Reference proteome</keyword>